<dbReference type="InterPro" id="IPR014015">
    <property type="entry name" value="Helicase_SF3_DNA-vir"/>
</dbReference>
<protein>
    <submittedName>
        <fullName evidence="4">DNA primase</fullName>
    </submittedName>
</protein>
<feature type="domain" description="SF3 helicase" evidence="3">
    <location>
        <begin position="280"/>
        <end position="436"/>
    </location>
</feature>
<dbReference type="InterPro" id="IPR027417">
    <property type="entry name" value="P-loop_NTPase"/>
</dbReference>
<name>Q48537_LACDL</name>
<evidence type="ECO:0000313" key="4">
    <source>
        <dbReference type="EMBL" id="CAA90741.1"/>
    </source>
</evidence>
<dbReference type="GO" id="GO:0005524">
    <property type="term" value="F:ATP binding"/>
    <property type="evidence" value="ECO:0007669"/>
    <property type="project" value="UniProtKB-KW"/>
</dbReference>
<dbReference type="InterPro" id="IPR004968">
    <property type="entry name" value="DNA_primase/NTPase_C"/>
</dbReference>
<evidence type="ECO:0000259" key="3">
    <source>
        <dbReference type="PROSITE" id="PS51206"/>
    </source>
</evidence>
<keyword evidence="1" id="KW-0547">Nucleotide-binding</keyword>
<dbReference type="NCBIfam" id="TIGR01613">
    <property type="entry name" value="primase_Cterm"/>
    <property type="match status" value="1"/>
</dbReference>
<dbReference type="Pfam" id="PF08706">
    <property type="entry name" value="D5_N"/>
    <property type="match status" value="1"/>
</dbReference>
<dbReference type="PROSITE" id="PS51206">
    <property type="entry name" value="SF3_HELICASE_1"/>
    <property type="match status" value="1"/>
</dbReference>
<gene>
    <name evidence="4" type="primary">orf1</name>
</gene>
<geneLocation type="plasmid" evidence="4">
    <name>pWS58</name>
</geneLocation>
<dbReference type="RefSeq" id="WP_010890044.1">
    <property type="nucleotide sequence ID" value="NC_001670.1"/>
</dbReference>
<reference evidence="4" key="1">
    <citation type="submission" date="1995-08" db="EMBL/GenBank/DDBJ databases">
        <title>Complete sequence of the cryptic plasmid pWS58 from Lactobacillus delbrueckii subsp. lactis.</title>
        <authorList>
            <person name="Klein J.R."/>
            <person name="Henrich B."/>
        </authorList>
    </citation>
    <scope>NUCLEOTIDE SEQUENCE [LARGE SCALE GENOMIC DNA]</scope>
    <source>
        <strain evidence="4">WS58</strain>
        <plasmid evidence="4">pWS58</plasmid>
    </source>
</reference>
<keyword evidence="2" id="KW-0067">ATP-binding</keyword>
<organism evidence="4">
    <name type="scientific">Lactobacillus delbrueckii subsp. lactis</name>
    <dbReference type="NCBI Taxonomy" id="29397"/>
    <lineage>
        <taxon>Bacteria</taxon>
        <taxon>Bacillati</taxon>
        <taxon>Bacillota</taxon>
        <taxon>Bacilli</taxon>
        <taxon>Lactobacillales</taxon>
        <taxon>Lactobacillaceae</taxon>
        <taxon>Lactobacillus</taxon>
    </lineage>
</organism>
<evidence type="ECO:0000256" key="1">
    <source>
        <dbReference type="ARBA" id="ARBA00022741"/>
    </source>
</evidence>
<keyword evidence="4" id="KW-0614">Plasmid</keyword>
<accession>Q48537</accession>
<evidence type="ECO:0000256" key="2">
    <source>
        <dbReference type="ARBA" id="ARBA00022840"/>
    </source>
</evidence>
<dbReference type="Gene3D" id="3.40.50.300">
    <property type="entry name" value="P-loop containing nucleotide triphosphate hydrolases"/>
    <property type="match status" value="1"/>
</dbReference>
<dbReference type="Pfam" id="PF03288">
    <property type="entry name" value="Pox_D5"/>
    <property type="match status" value="1"/>
</dbReference>
<dbReference type="SUPFAM" id="SSF52540">
    <property type="entry name" value="P-loop containing nucleoside triphosphate hydrolases"/>
    <property type="match status" value="1"/>
</dbReference>
<dbReference type="InterPro" id="IPR045455">
    <property type="entry name" value="NrS-1_pol-like_helicase"/>
</dbReference>
<reference evidence="4" key="2">
    <citation type="submission" date="1995-08" db="EMBL/GenBank/DDBJ databases">
        <authorList>
            <person name="Klein J."/>
        </authorList>
    </citation>
    <scope>NUCLEOTIDE SEQUENCE [LARGE SCALE GENOMIC DNA]</scope>
    <source>
        <strain evidence="4">WS58</strain>
        <plasmid evidence="4">pWS58</plasmid>
    </source>
</reference>
<dbReference type="AlphaFoldDB" id="Q48537"/>
<dbReference type="EMBL" id="Z50864">
    <property type="protein sequence ID" value="CAA90741.1"/>
    <property type="molecule type" value="Genomic_DNA"/>
</dbReference>
<proteinExistence type="predicted"/>
<sequence length="598" mass="68783">MNEETTTKSDLTTVDLFSTEQALEQKAKEHEQNDPISLDAARIYENLRADHPKINEDRLRKLARETAESHQQALELKKKMDQGMQGASLEEILHSKAEIFKLENARVDGRATKVVLPKIESRDVADMLKEATEWRVIVIGLPKGGEQSLPSDAFDTAPVYYYNPKTKLYDKSRKSIEKLMLCVENTLTERARNDVYEWIRVESDTLAYVTNPRFIPFRNGVYDMQQHKLTPFSPKHPFLYKLPFDYNPKATQEPEFGSKHWKLSKWINALSMSDGYFDENKNKLIWQILACALHLHSPAGDLAFWLIDNGHGRSGKGTFQALITNLAGVNNVGSLKIAEFGHRFRTAALLKPVVIGDDNPPTYISDNSNFRSAVTHDQVFVETKGKQGYDIYPRSLIIQSMNNFPKFKDTTFANLRRQRVIKFNHEFKEGEFDPNIKGKYMQDPKLLEWLALKIITEEEAGNLDIDNIVNTSESDELLEGMQRDNDPVFNFASELLTGDIKSTVFSTDLMYNIFLAWNEDSEHVSINMRPRRFKNELKQSVEKLGWKFMAKNIPSDMLPAVKMNPTDFDSFTPRARDIYSKSSKKIWSDRNKSIIYKP</sequence>
<dbReference type="InterPro" id="IPR014818">
    <property type="entry name" value="Phage/plasmid_primase_P4_C"/>
</dbReference>
<dbReference type="Pfam" id="PF19263">
    <property type="entry name" value="DUF5906"/>
    <property type="match status" value="1"/>
</dbReference>
<dbReference type="InterPro" id="IPR006500">
    <property type="entry name" value="Helicase_put_C_phage/plasmid"/>
</dbReference>